<dbReference type="AlphaFoldDB" id="A0A7Z0D1Z5"/>
<dbReference type="RefSeq" id="WP_179427103.1">
    <property type="nucleotide sequence ID" value="NZ_JACBZP010000001.1"/>
</dbReference>
<dbReference type="Gene3D" id="1.20.58.520">
    <property type="entry name" value="Amidohydrolase"/>
    <property type="match status" value="1"/>
</dbReference>
<dbReference type="PROSITE" id="PS01137">
    <property type="entry name" value="TATD_1"/>
    <property type="match status" value="1"/>
</dbReference>
<comment type="caution">
    <text evidence="2">The sequence shown here is derived from an EMBL/GenBank/DDBJ whole genome shotgun (WGS) entry which is preliminary data.</text>
</comment>
<evidence type="ECO:0000313" key="2">
    <source>
        <dbReference type="EMBL" id="NYI67255.1"/>
    </source>
</evidence>
<protein>
    <submittedName>
        <fullName evidence="2">Imidazolonepropionase-like amidohydrolase</fullName>
    </submittedName>
</protein>
<dbReference type="Gene3D" id="2.30.40.10">
    <property type="entry name" value="Urease, subunit C, domain 1"/>
    <property type="match status" value="1"/>
</dbReference>
<dbReference type="SUPFAM" id="SSF51338">
    <property type="entry name" value="Composite domain of metallo-dependent hydrolases"/>
    <property type="match status" value="1"/>
</dbReference>
<organism evidence="2 3">
    <name type="scientific">Spelaeicoccus albus</name>
    <dbReference type="NCBI Taxonomy" id="1280376"/>
    <lineage>
        <taxon>Bacteria</taxon>
        <taxon>Bacillati</taxon>
        <taxon>Actinomycetota</taxon>
        <taxon>Actinomycetes</taxon>
        <taxon>Micrococcales</taxon>
        <taxon>Brevibacteriaceae</taxon>
        <taxon>Spelaeicoccus</taxon>
    </lineage>
</organism>
<reference evidence="2 3" key="1">
    <citation type="submission" date="2020-07" db="EMBL/GenBank/DDBJ databases">
        <title>Sequencing the genomes of 1000 actinobacteria strains.</title>
        <authorList>
            <person name="Klenk H.-P."/>
        </authorList>
    </citation>
    <scope>NUCLEOTIDE SEQUENCE [LARGE SCALE GENOMIC DNA]</scope>
    <source>
        <strain evidence="2 3">DSM 26341</strain>
    </source>
</reference>
<feature type="domain" description="Amidohydrolase-related" evidence="1">
    <location>
        <begin position="57"/>
        <end position="371"/>
    </location>
</feature>
<accession>A0A7Z0D1Z5</accession>
<gene>
    <name evidence="2" type="ORF">BJY26_001561</name>
</gene>
<sequence>MSSPSSDSGTIAHVHYFGGTALSGPATVTFDGGRIVRVTPDDSGDVPPGAVDGSGLTLLPGLIDAHVHLDGRKNLEDAAHWGITTMLGMGTPSPDLVAKLRGLPGLTDIRSSESPASAPGGMQTTAMGFDPATAVATSDDAEPFVAARVAEGADYLKIIVEDPDVMGAAALDVERATALVEAAHARDLLVYAHVTTVPAVRIAVDAGVDVLTHVPLDAVLDDGLVESIVADGQVSVPTLVMMRGAVRFARSRTHGAEVDFRNAELSVAAMDRANVPILVGTDSNAAPGAPLQVAHGESLHDELELLVAAGMAPLDALRGATVMPARHLGLGDRGSIEAGRRADLVLIDGDPLADISATKNIRGVWIAGERVR</sequence>
<dbReference type="InterPro" id="IPR032466">
    <property type="entry name" value="Metal_Hydrolase"/>
</dbReference>
<dbReference type="Gene3D" id="3.30.110.90">
    <property type="entry name" value="Amidohydrolase"/>
    <property type="match status" value="1"/>
</dbReference>
<dbReference type="GO" id="GO:0016810">
    <property type="term" value="F:hydrolase activity, acting on carbon-nitrogen (but not peptide) bonds"/>
    <property type="evidence" value="ECO:0007669"/>
    <property type="project" value="InterPro"/>
</dbReference>
<dbReference type="EMBL" id="JACBZP010000001">
    <property type="protein sequence ID" value="NYI67255.1"/>
    <property type="molecule type" value="Genomic_DNA"/>
</dbReference>
<dbReference type="PANTHER" id="PTHR43135:SF3">
    <property type="entry name" value="ALPHA-D-RIBOSE 1-METHYLPHOSPHONATE 5-TRIPHOSPHATE DIPHOSPHATASE"/>
    <property type="match status" value="1"/>
</dbReference>
<proteinExistence type="predicted"/>
<evidence type="ECO:0000259" key="1">
    <source>
        <dbReference type="Pfam" id="PF01979"/>
    </source>
</evidence>
<dbReference type="InterPro" id="IPR018228">
    <property type="entry name" value="DNase_TatD-rel_CS"/>
</dbReference>
<keyword evidence="2" id="KW-0378">Hydrolase</keyword>
<dbReference type="Proteomes" id="UP000539111">
    <property type="component" value="Unassembled WGS sequence"/>
</dbReference>
<dbReference type="InterPro" id="IPR051781">
    <property type="entry name" value="Metallo-dep_Hydrolase"/>
</dbReference>
<dbReference type="Pfam" id="PF01979">
    <property type="entry name" value="Amidohydro_1"/>
    <property type="match status" value="1"/>
</dbReference>
<dbReference type="PANTHER" id="PTHR43135">
    <property type="entry name" value="ALPHA-D-RIBOSE 1-METHYLPHOSPHONATE 5-TRIPHOSPHATE DIPHOSPHATASE"/>
    <property type="match status" value="1"/>
</dbReference>
<dbReference type="InterPro" id="IPR011059">
    <property type="entry name" value="Metal-dep_hydrolase_composite"/>
</dbReference>
<evidence type="ECO:0000313" key="3">
    <source>
        <dbReference type="Proteomes" id="UP000539111"/>
    </source>
</evidence>
<dbReference type="Gene3D" id="3.40.50.10910">
    <property type="entry name" value="Amidohydrolase"/>
    <property type="match status" value="1"/>
</dbReference>
<name>A0A7Z0D1Z5_9MICO</name>
<dbReference type="InterPro" id="IPR006680">
    <property type="entry name" value="Amidohydro-rel"/>
</dbReference>
<dbReference type="SUPFAM" id="SSF51556">
    <property type="entry name" value="Metallo-dependent hydrolases"/>
    <property type="match status" value="1"/>
</dbReference>
<keyword evidence="3" id="KW-1185">Reference proteome</keyword>